<reference evidence="2" key="1">
    <citation type="submission" date="2016-11" db="UniProtKB">
        <authorList>
            <consortium name="WormBaseParasite"/>
        </authorList>
    </citation>
    <scope>IDENTIFICATION</scope>
    <source>
        <strain evidence="2">KR3021</strain>
    </source>
</reference>
<evidence type="ECO:0000313" key="1">
    <source>
        <dbReference type="Proteomes" id="UP000095286"/>
    </source>
</evidence>
<organism evidence="1 2">
    <name type="scientific">Rhabditophanes sp. KR3021</name>
    <dbReference type="NCBI Taxonomy" id="114890"/>
    <lineage>
        <taxon>Eukaryota</taxon>
        <taxon>Metazoa</taxon>
        <taxon>Ecdysozoa</taxon>
        <taxon>Nematoda</taxon>
        <taxon>Chromadorea</taxon>
        <taxon>Rhabditida</taxon>
        <taxon>Tylenchina</taxon>
        <taxon>Panagrolaimomorpha</taxon>
        <taxon>Strongyloidoidea</taxon>
        <taxon>Alloionematidae</taxon>
        <taxon>Rhabditophanes</taxon>
    </lineage>
</organism>
<evidence type="ECO:0000313" key="2">
    <source>
        <dbReference type="WBParaSite" id="RSKR_0000157800.1"/>
    </source>
</evidence>
<accession>A0AC35TK80</accession>
<protein>
    <submittedName>
        <fullName evidence="2">JmjC domain-containing protein</fullName>
    </submittedName>
</protein>
<name>A0AC35TK80_9BILA</name>
<proteinExistence type="predicted"/>
<dbReference type="WBParaSite" id="RSKR_0000157800.1">
    <property type="protein sequence ID" value="RSKR_0000157800.1"/>
    <property type="gene ID" value="RSKR_0000157800"/>
</dbReference>
<sequence>MPKSKNGLVLNLQELNELKHLTAFDFGKYSRYRKESKMDKMVLLFKAFNLLQDKIYDLKTAENQNQEALFNSYLRFGHIAILGEDYSRALSAYQHAYAIDESKFGISFGASFGLALTYFHFKQFNLAIEAFNNHLFVFTSHSSSVEVHCYLGIAYQTILDFSKALKHLNIALKCNQDCFLLSKEEIKFYIGHCFDCAGDKDKAKSEYQAILDSSANLTNTLKGALYRQLGWISYKSGNVGEAERLLSKSLELDPTCGKTAYYIGRCHSEGGDRAHAAFTNYRRSFDKTETEADTWSSIGLLYQQQNQPLDAIQAFVSSIYLDPDHSAAWINLGHLYETYFGFHDALDCYKKAVGLHCFENDKIKKRIEVLERELKFVAQYQVAANSVKIFKPPTLELAQRLPIPSELRKNIADNLSKHKERYVQGSPLWTCPELLAYSLRKTNKMIDTSTGIQYQTLDILNINKDQLNEMETSFLKILEEKLEPVSEVSRYQNRFDKNMTTNVEMSFPPASQEKLNNARKYLEHFNDSSMGEDSEGSCEKSDEIDDAIDQLIETEPQEMMTEELPAFFSLITDITIPMSATSGEIFKHSESNNNNNYAFVPAYKSKQLITMFEAPTKELSPSELVPQTTCLHVDTPREAHSIELQDYCYSNPITLVRGLTSVLKIDLALFSTKTLLETGPQQEVEVRTQYKFNNDANTDHSGNPSWQYYSKKSYSTLLNYARYQVGNFNKNMKDETEKLKNTPAGKYNSNDNEAGPPAAKKRKNASKIQLEEVKPSNIPMKTLKFGTNVDLSDSKTFSLQQKELDKLPAFCRIEAACNMLTHLDHTIYGMNTPQLYMKIPGARTPAHQENNCLASINISTGPGECEWFGVAYEYLPVIEKMCKAKGVDFLKGSWWPSYEDLHEAKVPVFRFMQRAGDMVFVNSGCIHWVQSHGWCNNISWNVGPLTPFQLETAFFSYEWNLQHNYKSLVPMQHLCWQLARNVRFTISKLYRMVKTVLVKSLSYQKMIRDHLDHLGKTVKTQDRIKGELTHYCSMCEVEVHNILFVKEADNSVYIVYCAHCARKVNPLFDGFIVLQQCELKELCDVYDQFHLHPSKTPLIC</sequence>
<dbReference type="Proteomes" id="UP000095286">
    <property type="component" value="Unplaced"/>
</dbReference>